<evidence type="ECO:0000256" key="7">
    <source>
        <dbReference type="ARBA" id="ARBA00023054"/>
    </source>
</evidence>
<keyword evidence="6" id="KW-0498">Mitosis</keyword>
<evidence type="ECO:0000256" key="4">
    <source>
        <dbReference type="ARBA" id="ARBA00022618"/>
    </source>
</evidence>
<dbReference type="GO" id="GO:0005829">
    <property type="term" value="C:cytosol"/>
    <property type="evidence" value="ECO:0007669"/>
    <property type="project" value="TreeGrafter"/>
</dbReference>
<dbReference type="GO" id="GO:0051301">
    <property type="term" value="P:cell division"/>
    <property type="evidence" value="ECO:0007669"/>
    <property type="project" value="UniProtKB-KW"/>
</dbReference>
<dbReference type="Proteomes" id="UP000694546">
    <property type="component" value="Chromosome 7"/>
</dbReference>
<protein>
    <recommendedName>
        <fullName evidence="13">HAUS augmin-like complex subunit 1</fullName>
    </recommendedName>
</protein>
<evidence type="ECO:0000256" key="3">
    <source>
        <dbReference type="ARBA" id="ARBA00022490"/>
    </source>
</evidence>
<evidence type="ECO:0000256" key="9">
    <source>
        <dbReference type="ARBA" id="ARBA00023306"/>
    </source>
</evidence>
<feature type="coiled-coil region" evidence="10">
    <location>
        <begin position="133"/>
        <end position="160"/>
    </location>
</feature>
<dbReference type="GO" id="GO:0005819">
    <property type="term" value="C:spindle"/>
    <property type="evidence" value="ECO:0007669"/>
    <property type="project" value="UniProtKB-SubCell"/>
</dbReference>
<dbReference type="Ensembl" id="ENSGMOT00000030915.1">
    <property type="protein sequence ID" value="ENSGMOP00000067465.1"/>
    <property type="gene ID" value="ENSGMOG00000014988.2"/>
</dbReference>
<dbReference type="GO" id="GO:0007098">
    <property type="term" value="P:centrosome cycle"/>
    <property type="evidence" value="ECO:0007669"/>
    <property type="project" value="TreeGrafter"/>
</dbReference>
<dbReference type="InterPro" id="IPR026243">
    <property type="entry name" value="HAUS1"/>
</dbReference>
<reference evidence="11" key="1">
    <citation type="submission" date="2025-08" db="UniProtKB">
        <authorList>
            <consortium name="Ensembl"/>
        </authorList>
    </citation>
    <scope>IDENTIFICATION</scope>
</reference>
<evidence type="ECO:0000256" key="10">
    <source>
        <dbReference type="SAM" id="Coils"/>
    </source>
</evidence>
<dbReference type="AlphaFoldDB" id="A0A8C5CUI4"/>
<proteinExistence type="inferred from homology"/>
<keyword evidence="7 10" id="KW-0175">Coiled coil</keyword>
<evidence type="ECO:0000256" key="1">
    <source>
        <dbReference type="ARBA" id="ARBA00004186"/>
    </source>
</evidence>
<organism evidence="11 12">
    <name type="scientific">Gadus morhua</name>
    <name type="common">Atlantic cod</name>
    <dbReference type="NCBI Taxonomy" id="8049"/>
    <lineage>
        <taxon>Eukaryota</taxon>
        <taxon>Metazoa</taxon>
        <taxon>Chordata</taxon>
        <taxon>Craniata</taxon>
        <taxon>Vertebrata</taxon>
        <taxon>Euteleostomi</taxon>
        <taxon>Actinopterygii</taxon>
        <taxon>Neopterygii</taxon>
        <taxon>Teleostei</taxon>
        <taxon>Neoteleostei</taxon>
        <taxon>Acanthomorphata</taxon>
        <taxon>Zeiogadaria</taxon>
        <taxon>Gadariae</taxon>
        <taxon>Gadiformes</taxon>
        <taxon>Gadoidei</taxon>
        <taxon>Gadidae</taxon>
        <taxon>Gadus</taxon>
    </lineage>
</organism>
<evidence type="ECO:0000256" key="6">
    <source>
        <dbReference type="ARBA" id="ARBA00022776"/>
    </source>
</evidence>
<evidence type="ECO:0000256" key="5">
    <source>
        <dbReference type="ARBA" id="ARBA00022701"/>
    </source>
</evidence>
<accession>A0A8C5CUI4</accession>
<keyword evidence="3" id="KW-0963">Cytoplasm</keyword>
<gene>
    <name evidence="11" type="primary">haus1</name>
</gene>
<dbReference type="OMA" id="CEAQMES"/>
<keyword evidence="8" id="KW-0206">Cytoskeleton</keyword>
<sequence>MFLCLSVNSPNAKKSQYVASFRSQVQTWLSTAMGEQPIPQFEVNTRTVDILYQLAVASEVRCKDTSLLIDDFKQKGSEYDADSIHLQEVLLQGVGLSCGGLSKPAGDYMSALVDNAMVLGVRDTSLGSFVPAVNKLTNDVLEAEKSDERLDQEMKALRKKLGATLVLRKNLQEDINKTVKDQAVGGAQAEERLLNMDFVKTKSRELINRRKIAEDQISSRNMNKKFSHQALMEIFEEVNTLRHEIIPLTKKLEPYLDLSPSPSLAQVKVEEAKRELAAIDAKLEVNMDFMQK</sequence>
<comment type="similarity">
    <text evidence="2">Belongs to the HAUS1 family.</text>
</comment>
<dbReference type="PANTHER" id="PTHR31570">
    <property type="entry name" value="HAUS AUGMIN-LIKE COMPLEX SUBUNIT 1"/>
    <property type="match status" value="1"/>
</dbReference>
<name>A0A8C5CUI4_GADMO</name>
<dbReference type="GO" id="GO:0070652">
    <property type="term" value="C:HAUS complex"/>
    <property type="evidence" value="ECO:0007669"/>
    <property type="project" value="InterPro"/>
</dbReference>
<evidence type="ECO:0000256" key="8">
    <source>
        <dbReference type="ARBA" id="ARBA00023212"/>
    </source>
</evidence>
<evidence type="ECO:0008006" key="13">
    <source>
        <dbReference type="Google" id="ProtNLM"/>
    </source>
</evidence>
<keyword evidence="9" id="KW-0131">Cell cycle</keyword>
<keyword evidence="12" id="KW-1185">Reference proteome</keyword>
<keyword evidence="5" id="KW-0493">Microtubule</keyword>
<dbReference type="GO" id="GO:0051225">
    <property type="term" value="P:spindle assembly"/>
    <property type="evidence" value="ECO:0007669"/>
    <property type="project" value="InterPro"/>
</dbReference>
<dbReference type="GeneTree" id="ENSGT00390000006029"/>
<dbReference type="PRINTS" id="PR02087">
    <property type="entry name" value="HAUSAUGMINL1"/>
</dbReference>
<keyword evidence="4" id="KW-0132">Cell division</keyword>
<evidence type="ECO:0000313" key="12">
    <source>
        <dbReference type="Proteomes" id="UP000694546"/>
    </source>
</evidence>
<dbReference type="GO" id="GO:0005874">
    <property type="term" value="C:microtubule"/>
    <property type="evidence" value="ECO:0007669"/>
    <property type="project" value="UniProtKB-KW"/>
</dbReference>
<dbReference type="Pfam" id="PF25762">
    <property type="entry name" value="HAUS1"/>
    <property type="match status" value="1"/>
</dbReference>
<comment type="subcellular location">
    <subcellularLocation>
        <location evidence="1">Cytoplasm</location>
        <location evidence="1">Cytoskeleton</location>
        <location evidence="1">Spindle</location>
    </subcellularLocation>
</comment>
<dbReference type="PANTHER" id="PTHR31570:SF1">
    <property type="entry name" value="HAUS AUGMIN-LIKE COMPLEX SUBUNIT 1"/>
    <property type="match status" value="1"/>
</dbReference>
<reference evidence="11" key="2">
    <citation type="submission" date="2025-09" db="UniProtKB">
        <authorList>
            <consortium name="Ensembl"/>
        </authorList>
    </citation>
    <scope>IDENTIFICATION</scope>
</reference>
<evidence type="ECO:0000313" key="11">
    <source>
        <dbReference type="Ensembl" id="ENSGMOP00000067465.1"/>
    </source>
</evidence>
<evidence type="ECO:0000256" key="2">
    <source>
        <dbReference type="ARBA" id="ARBA00005479"/>
    </source>
</evidence>